<protein>
    <submittedName>
        <fullName evidence="1">Uncharacterized protein</fullName>
    </submittedName>
</protein>
<evidence type="ECO:0000313" key="1">
    <source>
        <dbReference type="EMBL" id="PIO22941.1"/>
    </source>
</evidence>
<sequence>MYQSNPLFSNCSTLKYLFTDFLSNAWLINIDCQINLLITIWSL</sequence>
<keyword evidence="2" id="KW-1185">Reference proteome</keyword>
<gene>
    <name evidence="1" type="ORF">AB205_0156520</name>
</gene>
<dbReference type="AlphaFoldDB" id="A0A2G9R6N9"/>
<name>A0A2G9R6N9_AQUCT</name>
<evidence type="ECO:0000313" key="2">
    <source>
        <dbReference type="Proteomes" id="UP000228934"/>
    </source>
</evidence>
<accession>A0A2G9R6N9</accession>
<dbReference type="EMBL" id="KV981500">
    <property type="protein sequence ID" value="PIO22941.1"/>
    <property type="molecule type" value="Genomic_DNA"/>
</dbReference>
<organism evidence="1 2">
    <name type="scientific">Aquarana catesbeiana</name>
    <name type="common">American bullfrog</name>
    <name type="synonym">Rana catesbeiana</name>
    <dbReference type="NCBI Taxonomy" id="8400"/>
    <lineage>
        <taxon>Eukaryota</taxon>
        <taxon>Metazoa</taxon>
        <taxon>Chordata</taxon>
        <taxon>Craniata</taxon>
        <taxon>Vertebrata</taxon>
        <taxon>Euteleostomi</taxon>
        <taxon>Amphibia</taxon>
        <taxon>Batrachia</taxon>
        <taxon>Anura</taxon>
        <taxon>Neobatrachia</taxon>
        <taxon>Ranoidea</taxon>
        <taxon>Ranidae</taxon>
        <taxon>Aquarana</taxon>
    </lineage>
</organism>
<proteinExistence type="predicted"/>
<reference evidence="2" key="1">
    <citation type="journal article" date="2017" name="Nat. Commun.">
        <title>The North American bullfrog draft genome provides insight into hormonal regulation of long noncoding RNA.</title>
        <authorList>
            <person name="Hammond S.A."/>
            <person name="Warren R.L."/>
            <person name="Vandervalk B.P."/>
            <person name="Kucuk E."/>
            <person name="Khan H."/>
            <person name="Gibb E.A."/>
            <person name="Pandoh P."/>
            <person name="Kirk H."/>
            <person name="Zhao Y."/>
            <person name="Jones M."/>
            <person name="Mungall A.J."/>
            <person name="Coope R."/>
            <person name="Pleasance S."/>
            <person name="Moore R.A."/>
            <person name="Holt R.A."/>
            <person name="Round J.M."/>
            <person name="Ohora S."/>
            <person name="Walle B.V."/>
            <person name="Veldhoen N."/>
            <person name="Helbing C.C."/>
            <person name="Birol I."/>
        </authorList>
    </citation>
    <scope>NUCLEOTIDE SEQUENCE [LARGE SCALE GENOMIC DNA]</scope>
</reference>
<dbReference type="Proteomes" id="UP000228934">
    <property type="component" value="Unassembled WGS sequence"/>
</dbReference>